<keyword evidence="4 8" id="KW-0805">Transcription regulation</keyword>
<dbReference type="Proteomes" id="UP000398389">
    <property type="component" value="Unassembled WGS sequence"/>
</dbReference>
<keyword evidence="11" id="KW-1185">Reference proteome</keyword>
<dbReference type="RefSeq" id="XP_031855142.1">
    <property type="nucleotide sequence ID" value="XM_031999251.1"/>
</dbReference>
<evidence type="ECO:0000256" key="7">
    <source>
        <dbReference type="ARBA" id="ARBA00023242"/>
    </source>
</evidence>
<comment type="function">
    <text evidence="8">Component of the Mediator complex, a coactivator involved in the regulated transcription of nearly all RNA polymerase II-dependent genes. Mediator functions as a bridge to convey information from gene-specific regulatory proteins to the basal RNA polymerase II transcription machinery. Mediator is recruited to promoters by direct interactions with regulatory proteins and serves as a scaffold for the assembly of a functional preinitiation complex with RNA polymerase II and the general transcription factors.</text>
</comment>
<evidence type="ECO:0000256" key="3">
    <source>
        <dbReference type="ARBA" id="ARBA00019691"/>
    </source>
</evidence>
<reference evidence="10 11" key="1">
    <citation type="submission" date="2019-09" db="EMBL/GenBank/DDBJ databases">
        <authorList>
            <person name="Brejova B."/>
        </authorList>
    </citation>
    <scope>NUCLEOTIDE SEQUENCE [LARGE SCALE GENOMIC DNA]</scope>
</reference>
<dbReference type="OrthoDB" id="526653at2759"/>
<organism evidence="10 11">
    <name type="scientific">Magnusiomyces paraingens</name>
    <dbReference type="NCBI Taxonomy" id="2606893"/>
    <lineage>
        <taxon>Eukaryota</taxon>
        <taxon>Fungi</taxon>
        <taxon>Dikarya</taxon>
        <taxon>Ascomycota</taxon>
        <taxon>Saccharomycotina</taxon>
        <taxon>Dipodascomycetes</taxon>
        <taxon>Dipodascales</taxon>
        <taxon>Dipodascaceae</taxon>
        <taxon>Magnusiomyces</taxon>
    </lineage>
</organism>
<dbReference type="InterPro" id="IPR037212">
    <property type="entry name" value="Med7/Med21-like"/>
</dbReference>
<dbReference type="PANTHER" id="PTHR13381:SF0">
    <property type="entry name" value="MEDIATOR OF RNA POLYMERASE II TRANSCRIPTION SUBUNIT 21"/>
    <property type="match status" value="1"/>
</dbReference>
<evidence type="ECO:0000256" key="5">
    <source>
        <dbReference type="ARBA" id="ARBA00023159"/>
    </source>
</evidence>
<feature type="coiled-coil region" evidence="9">
    <location>
        <begin position="86"/>
        <end position="113"/>
    </location>
</feature>
<comment type="similarity">
    <text evidence="2 8">Belongs to the Mediator complex subunit 21 family.</text>
</comment>
<dbReference type="PANTHER" id="PTHR13381">
    <property type="entry name" value="RNA POLYMERASE II HOLOENZYME COMPONENT SRB7"/>
    <property type="match status" value="1"/>
</dbReference>
<dbReference type="GO" id="GO:0006357">
    <property type="term" value="P:regulation of transcription by RNA polymerase II"/>
    <property type="evidence" value="ECO:0007669"/>
    <property type="project" value="TreeGrafter"/>
</dbReference>
<evidence type="ECO:0000313" key="10">
    <source>
        <dbReference type="EMBL" id="VVT55317.1"/>
    </source>
</evidence>
<gene>
    <name evidence="10" type="ORF">SAPINGB_P004536</name>
</gene>
<dbReference type="EMBL" id="CABVLU010000003">
    <property type="protein sequence ID" value="VVT55317.1"/>
    <property type="molecule type" value="Genomic_DNA"/>
</dbReference>
<evidence type="ECO:0000256" key="2">
    <source>
        <dbReference type="ARBA" id="ARBA00005770"/>
    </source>
</evidence>
<dbReference type="SUPFAM" id="SSF140718">
    <property type="entry name" value="Mediator hinge subcomplex-like"/>
    <property type="match status" value="1"/>
</dbReference>
<dbReference type="InterPro" id="IPR021384">
    <property type="entry name" value="Mediator_Med21"/>
</dbReference>
<dbReference type="GO" id="GO:0003712">
    <property type="term" value="F:transcription coregulator activity"/>
    <property type="evidence" value="ECO:0007669"/>
    <property type="project" value="TreeGrafter"/>
</dbReference>
<keyword evidence="9" id="KW-0175">Coiled coil</keyword>
<sequence length="138" mass="15607">MSDRLTQLQVCVDQLLKQYYSALNYINNSNGFEPLGSEPPASDPQVNSVPKEKFREDLTELARDIVLKSKQIDLLIDNLPGADSSEDDQMVRLRELENELESVENERQQVLVESSILLAKCDDLIIKVASDISEIQRS</sequence>
<keyword evidence="6 8" id="KW-0804">Transcription</keyword>
<comment type="subcellular location">
    <subcellularLocation>
        <location evidence="1 8">Nucleus</location>
    </subcellularLocation>
</comment>
<proteinExistence type="inferred from homology"/>
<evidence type="ECO:0000313" key="11">
    <source>
        <dbReference type="Proteomes" id="UP000398389"/>
    </source>
</evidence>
<name>A0A5E8C0I3_9ASCO</name>
<protein>
    <recommendedName>
        <fullName evidence="3 8">Mediator of RNA polymerase II transcription subunit 21</fullName>
    </recommendedName>
</protein>
<dbReference type="Gene3D" id="6.10.280.10">
    <property type="entry name" value="Mediator complex, subunit Med21"/>
    <property type="match status" value="1"/>
</dbReference>
<evidence type="ECO:0000256" key="8">
    <source>
        <dbReference type="RuleBase" id="RU366036"/>
    </source>
</evidence>
<dbReference type="AlphaFoldDB" id="A0A5E8C0I3"/>
<evidence type="ECO:0000256" key="4">
    <source>
        <dbReference type="ARBA" id="ARBA00023015"/>
    </source>
</evidence>
<keyword evidence="7 8" id="KW-0539">Nucleus</keyword>
<evidence type="ECO:0000256" key="9">
    <source>
        <dbReference type="SAM" id="Coils"/>
    </source>
</evidence>
<evidence type="ECO:0000256" key="1">
    <source>
        <dbReference type="ARBA" id="ARBA00004123"/>
    </source>
</evidence>
<evidence type="ECO:0000256" key="6">
    <source>
        <dbReference type="ARBA" id="ARBA00023163"/>
    </source>
</evidence>
<dbReference type="GeneID" id="43583351"/>
<dbReference type="GO" id="GO:0016592">
    <property type="term" value="C:mediator complex"/>
    <property type="evidence" value="ECO:0007669"/>
    <property type="project" value="UniProtKB-UniRule"/>
</dbReference>
<accession>A0A5E8C0I3</accession>
<comment type="subunit">
    <text evidence="8">Component of the Mediator complex.</text>
</comment>
<dbReference type="Pfam" id="PF11221">
    <property type="entry name" value="Med21"/>
    <property type="match status" value="1"/>
</dbReference>
<keyword evidence="5 8" id="KW-0010">Activator</keyword>